<evidence type="ECO:0000259" key="7">
    <source>
        <dbReference type="PROSITE" id="PS51371"/>
    </source>
</evidence>
<comment type="caution">
    <text evidence="8">The sequence shown here is derived from an EMBL/GenBank/DDBJ whole genome shotgun (WGS) entry which is preliminary data.</text>
</comment>
<evidence type="ECO:0000313" key="8">
    <source>
        <dbReference type="EMBL" id="GFY51279.1"/>
    </source>
</evidence>
<evidence type="ECO:0000256" key="2">
    <source>
        <dbReference type="ARBA" id="ARBA00022737"/>
    </source>
</evidence>
<dbReference type="InterPro" id="IPR051280">
    <property type="entry name" value="Cl-channel/antiporter"/>
</dbReference>
<evidence type="ECO:0000256" key="6">
    <source>
        <dbReference type="PROSITE-ProRule" id="PRU00703"/>
    </source>
</evidence>
<dbReference type="PANTHER" id="PTHR11689:SF89">
    <property type="entry name" value="CHLORIDE CHANNEL PROTEIN"/>
    <property type="match status" value="1"/>
</dbReference>
<evidence type="ECO:0000256" key="5">
    <source>
        <dbReference type="ARBA" id="ARBA00023214"/>
    </source>
</evidence>
<feature type="domain" description="CBS" evidence="7">
    <location>
        <begin position="48"/>
        <end position="106"/>
    </location>
</feature>
<proteinExistence type="predicted"/>
<dbReference type="SMART" id="SM00116">
    <property type="entry name" value="CBS"/>
    <property type="match status" value="1"/>
</dbReference>
<name>A0A8X6XDJ9_9ARAC</name>
<gene>
    <name evidence="8" type="primary">clcB</name>
    <name evidence="8" type="ORF">TNIN_124441</name>
</gene>
<sequence>MLLSAVDYSQFCDDDVEKLSKSVRFLDLLSNLRREEYSEVFINLVPYANKSAVHVQEDFSLHRAYIIFRSLGLRHLVVVNEKNEVVGIITRKDLMGYNIEEKLLKVFNRSDSFISREMTFVTEVR</sequence>
<keyword evidence="1" id="KW-0813">Transport</keyword>
<dbReference type="AlphaFoldDB" id="A0A8X6XDJ9"/>
<dbReference type="PANTHER" id="PTHR11689">
    <property type="entry name" value="CHLORIDE CHANNEL PROTEIN CLC FAMILY MEMBER"/>
    <property type="match status" value="1"/>
</dbReference>
<dbReference type="PROSITE" id="PS51371">
    <property type="entry name" value="CBS"/>
    <property type="match status" value="1"/>
</dbReference>
<keyword evidence="2" id="KW-0677">Repeat</keyword>
<protein>
    <submittedName>
        <fullName evidence="8">Chloride channel protein</fullName>
    </submittedName>
</protein>
<dbReference type="Gene3D" id="3.10.580.10">
    <property type="entry name" value="CBS-domain"/>
    <property type="match status" value="1"/>
</dbReference>
<evidence type="ECO:0000256" key="3">
    <source>
        <dbReference type="ARBA" id="ARBA00023065"/>
    </source>
</evidence>
<evidence type="ECO:0000256" key="4">
    <source>
        <dbReference type="ARBA" id="ARBA00023122"/>
    </source>
</evidence>
<dbReference type="SUPFAM" id="SSF54631">
    <property type="entry name" value="CBS-domain pair"/>
    <property type="match status" value="1"/>
</dbReference>
<dbReference type="Pfam" id="PF00571">
    <property type="entry name" value="CBS"/>
    <property type="match status" value="1"/>
</dbReference>
<evidence type="ECO:0000256" key="1">
    <source>
        <dbReference type="ARBA" id="ARBA00022448"/>
    </source>
</evidence>
<keyword evidence="4 6" id="KW-0129">CBS domain</keyword>
<evidence type="ECO:0000313" key="9">
    <source>
        <dbReference type="Proteomes" id="UP000886998"/>
    </source>
</evidence>
<dbReference type="Proteomes" id="UP000886998">
    <property type="component" value="Unassembled WGS sequence"/>
</dbReference>
<dbReference type="InterPro" id="IPR046342">
    <property type="entry name" value="CBS_dom_sf"/>
</dbReference>
<accession>A0A8X6XDJ9</accession>
<keyword evidence="3" id="KW-0406">Ion transport</keyword>
<dbReference type="EMBL" id="BMAV01007983">
    <property type="protein sequence ID" value="GFY51279.1"/>
    <property type="molecule type" value="Genomic_DNA"/>
</dbReference>
<keyword evidence="5" id="KW-0868">Chloride</keyword>
<dbReference type="OrthoDB" id="428525at2759"/>
<reference evidence="8" key="1">
    <citation type="submission" date="2020-08" db="EMBL/GenBank/DDBJ databases">
        <title>Multicomponent nature underlies the extraordinary mechanical properties of spider dragline silk.</title>
        <authorList>
            <person name="Kono N."/>
            <person name="Nakamura H."/>
            <person name="Mori M."/>
            <person name="Yoshida Y."/>
            <person name="Ohtoshi R."/>
            <person name="Malay A.D."/>
            <person name="Moran D.A.P."/>
            <person name="Tomita M."/>
            <person name="Numata K."/>
            <person name="Arakawa K."/>
        </authorList>
    </citation>
    <scope>NUCLEOTIDE SEQUENCE</scope>
</reference>
<keyword evidence="9" id="KW-1185">Reference proteome</keyword>
<organism evidence="8 9">
    <name type="scientific">Trichonephila inaurata madagascariensis</name>
    <dbReference type="NCBI Taxonomy" id="2747483"/>
    <lineage>
        <taxon>Eukaryota</taxon>
        <taxon>Metazoa</taxon>
        <taxon>Ecdysozoa</taxon>
        <taxon>Arthropoda</taxon>
        <taxon>Chelicerata</taxon>
        <taxon>Arachnida</taxon>
        <taxon>Araneae</taxon>
        <taxon>Araneomorphae</taxon>
        <taxon>Entelegynae</taxon>
        <taxon>Araneoidea</taxon>
        <taxon>Nephilidae</taxon>
        <taxon>Trichonephila</taxon>
        <taxon>Trichonephila inaurata</taxon>
    </lineage>
</organism>
<dbReference type="GO" id="GO:0015108">
    <property type="term" value="F:chloride transmembrane transporter activity"/>
    <property type="evidence" value="ECO:0007669"/>
    <property type="project" value="TreeGrafter"/>
</dbReference>
<dbReference type="InterPro" id="IPR000644">
    <property type="entry name" value="CBS_dom"/>
</dbReference>